<dbReference type="Proteomes" id="UP000516148">
    <property type="component" value="Chromosome"/>
</dbReference>
<dbReference type="Gene3D" id="3.30.479.30">
    <property type="entry name" value="Band 7 domain"/>
    <property type="match status" value="1"/>
</dbReference>
<dbReference type="InterPro" id="IPR001107">
    <property type="entry name" value="Band_7"/>
</dbReference>
<dbReference type="PANTHER" id="PTHR42911">
    <property type="entry name" value="MODULATOR OF FTSH PROTEASE HFLC"/>
    <property type="match status" value="1"/>
</dbReference>
<comment type="similarity">
    <text evidence="2 6">Belongs to the band 7/mec-2 family. HflC subfamily.</text>
</comment>
<dbReference type="InterPro" id="IPR036013">
    <property type="entry name" value="Band_7/SPFH_dom_sf"/>
</dbReference>
<dbReference type="EMBL" id="CP061038">
    <property type="protein sequence ID" value="QNQ08120.1"/>
    <property type="molecule type" value="Genomic_DNA"/>
</dbReference>
<protein>
    <recommendedName>
        <fullName evidence="6">Protein HflC</fullName>
    </recommendedName>
</protein>
<dbReference type="GO" id="GO:0006508">
    <property type="term" value="P:proteolysis"/>
    <property type="evidence" value="ECO:0007669"/>
    <property type="project" value="UniProtKB-KW"/>
</dbReference>
<gene>
    <name evidence="8" type="ORF">H3Z74_15245</name>
</gene>
<dbReference type="GO" id="GO:0008233">
    <property type="term" value="F:peptidase activity"/>
    <property type="evidence" value="ECO:0007669"/>
    <property type="project" value="UniProtKB-KW"/>
</dbReference>
<dbReference type="PANTHER" id="PTHR42911:SF1">
    <property type="entry name" value="MODULATOR OF FTSH PROTEASE HFLC"/>
    <property type="match status" value="1"/>
</dbReference>
<evidence type="ECO:0000256" key="2">
    <source>
        <dbReference type="ARBA" id="ARBA00007862"/>
    </source>
</evidence>
<evidence type="ECO:0000256" key="4">
    <source>
        <dbReference type="ARBA" id="ARBA00022989"/>
    </source>
</evidence>
<sequence length="288" mass="32192">MSGSMFRNPIVLGFLALILLILVASTVAIVPETKQAVILRFENPVRTINRWQPNQPFGRTGAGLVLRVPFIDRLVWVDKRVLDVDLDNTQVLSTDQLRLSVDAYARFRVVDPLRMVVTAGSEERVGDQLRPLLGSALRNELGKRPFAALLSPERGQVMDNIQAGLQRQATQYGVQIVDVRIKRADLPDGSPLNSALDRMKTARQQEVATITAQGQKTAQIIRAEADANAAKIYAEAFNKDPDFYDFYRAMQSYRYTFGVNNDGKPRGETSLILSPNNAYLKEFQGRGR</sequence>
<comment type="function">
    <text evidence="6">HflC and HflK could regulate a protease.</text>
</comment>
<dbReference type="CDD" id="cd03405">
    <property type="entry name" value="SPFH_HflC"/>
    <property type="match status" value="1"/>
</dbReference>
<evidence type="ECO:0000313" key="8">
    <source>
        <dbReference type="EMBL" id="QNQ08120.1"/>
    </source>
</evidence>
<dbReference type="Pfam" id="PF01145">
    <property type="entry name" value="Band_7"/>
    <property type="match status" value="1"/>
</dbReference>
<feature type="domain" description="Band 7" evidence="7">
    <location>
        <begin position="25"/>
        <end position="199"/>
    </location>
</feature>
<dbReference type="SMART" id="SM00244">
    <property type="entry name" value="PHB"/>
    <property type="match status" value="1"/>
</dbReference>
<keyword evidence="3" id="KW-0812">Transmembrane</keyword>
<dbReference type="SUPFAM" id="SSF117892">
    <property type="entry name" value="Band 7/SPFH domain"/>
    <property type="match status" value="1"/>
</dbReference>
<keyword evidence="4" id="KW-1133">Transmembrane helix</keyword>
<dbReference type="InterPro" id="IPR010200">
    <property type="entry name" value="HflC"/>
</dbReference>
<organism evidence="8 9">
    <name type="scientific">Sphingomonas alpina</name>
    <dbReference type="NCBI Taxonomy" id="653931"/>
    <lineage>
        <taxon>Bacteria</taxon>
        <taxon>Pseudomonadati</taxon>
        <taxon>Pseudomonadota</taxon>
        <taxon>Alphaproteobacteria</taxon>
        <taxon>Sphingomonadales</taxon>
        <taxon>Sphingomonadaceae</taxon>
        <taxon>Sphingomonas</taxon>
    </lineage>
</organism>
<evidence type="ECO:0000256" key="6">
    <source>
        <dbReference type="PIRNR" id="PIRNR005651"/>
    </source>
</evidence>
<name>A0A7H0LEL7_9SPHN</name>
<accession>A0A7H0LEL7</accession>
<evidence type="ECO:0000256" key="1">
    <source>
        <dbReference type="ARBA" id="ARBA00004167"/>
    </source>
</evidence>
<dbReference type="PIRSF" id="PIRSF005651">
    <property type="entry name" value="HflC"/>
    <property type="match status" value="1"/>
</dbReference>
<keyword evidence="5" id="KW-0472">Membrane</keyword>
<dbReference type="AlphaFoldDB" id="A0A7H0LEL7"/>
<dbReference type="RefSeq" id="WP_187760449.1">
    <property type="nucleotide sequence ID" value="NZ_CP061038.1"/>
</dbReference>
<keyword evidence="8" id="KW-0645">Protease</keyword>
<comment type="subcellular location">
    <subcellularLocation>
        <location evidence="1">Membrane</location>
        <topology evidence="1">Single-pass membrane protein</topology>
    </subcellularLocation>
</comment>
<keyword evidence="9" id="KW-1185">Reference proteome</keyword>
<dbReference type="GO" id="GO:0016020">
    <property type="term" value="C:membrane"/>
    <property type="evidence" value="ECO:0007669"/>
    <property type="project" value="UniProtKB-SubCell"/>
</dbReference>
<proteinExistence type="inferred from homology"/>
<evidence type="ECO:0000256" key="3">
    <source>
        <dbReference type="ARBA" id="ARBA00022692"/>
    </source>
</evidence>
<evidence type="ECO:0000313" key="9">
    <source>
        <dbReference type="Proteomes" id="UP000516148"/>
    </source>
</evidence>
<keyword evidence="8" id="KW-0378">Hydrolase</keyword>
<evidence type="ECO:0000256" key="5">
    <source>
        <dbReference type="ARBA" id="ARBA00023136"/>
    </source>
</evidence>
<reference evidence="8 9" key="1">
    <citation type="submission" date="2020-09" db="EMBL/GenBank/DDBJ databases">
        <title>Sphingomonas sp., a new species isolated from pork steak.</title>
        <authorList>
            <person name="Heidler von Heilborn D."/>
        </authorList>
    </citation>
    <scope>NUCLEOTIDE SEQUENCE [LARGE SCALE GENOMIC DNA]</scope>
    <source>
        <strain evidence="9">S8-3T</strain>
    </source>
</reference>
<evidence type="ECO:0000259" key="7">
    <source>
        <dbReference type="SMART" id="SM00244"/>
    </source>
</evidence>
<dbReference type="KEGG" id="spap:H3Z74_15245"/>